<protein>
    <submittedName>
        <fullName evidence="1">Uncharacterized protein</fullName>
    </submittedName>
</protein>
<evidence type="ECO:0000313" key="1">
    <source>
        <dbReference type="EMBL" id="QDU23771.1"/>
    </source>
</evidence>
<keyword evidence="2" id="KW-1185">Reference proteome</keyword>
<dbReference type="KEGG" id="uli:ETAA1_57780"/>
<gene>
    <name evidence="1" type="ORF">ETAA1_57780</name>
</gene>
<reference evidence="1 2" key="1">
    <citation type="submission" date="2019-02" db="EMBL/GenBank/DDBJ databases">
        <title>Deep-cultivation of Planctomycetes and their phenomic and genomic characterization uncovers novel biology.</title>
        <authorList>
            <person name="Wiegand S."/>
            <person name="Jogler M."/>
            <person name="Boedeker C."/>
            <person name="Pinto D."/>
            <person name="Vollmers J."/>
            <person name="Rivas-Marin E."/>
            <person name="Kohn T."/>
            <person name="Peeters S.H."/>
            <person name="Heuer A."/>
            <person name="Rast P."/>
            <person name="Oberbeckmann S."/>
            <person name="Bunk B."/>
            <person name="Jeske O."/>
            <person name="Meyerdierks A."/>
            <person name="Storesund J.E."/>
            <person name="Kallscheuer N."/>
            <person name="Luecker S."/>
            <person name="Lage O.M."/>
            <person name="Pohl T."/>
            <person name="Merkel B.J."/>
            <person name="Hornburger P."/>
            <person name="Mueller R.-W."/>
            <person name="Bruemmer F."/>
            <person name="Labrenz M."/>
            <person name="Spormann A.M."/>
            <person name="Op den Camp H."/>
            <person name="Overmann J."/>
            <person name="Amann R."/>
            <person name="Jetten M.S.M."/>
            <person name="Mascher T."/>
            <person name="Medema M.H."/>
            <person name="Devos D.P."/>
            <person name="Kaster A.-K."/>
            <person name="Ovreas L."/>
            <person name="Rohde M."/>
            <person name="Galperin M.Y."/>
            <person name="Jogler C."/>
        </authorList>
    </citation>
    <scope>NUCLEOTIDE SEQUENCE [LARGE SCALE GENOMIC DNA]</scope>
    <source>
        <strain evidence="1 2">ETA_A1</strain>
    </source>
</reference>
<accession>A0A517Y1Y4</accession>
<name>A0A517Y1Y4_9BACT</name>
<evidence type="ECO:0000313" key="2">
    <source>
        <dbReference type="Proteomes" id="UP000319576"/>
    </source>
</evidence>
<sequence>MAPQAALMQVLVKAGAGPVAPSVATRAVPAADPGHGPARHNLEVLLRATGRWPVDGDPAV</sequence>
<dbReference type="AlphaFoldDB" id="A0A517Y1Y4"/>
<organism evidence="1 2">
    <name type="scientific">Urbifossiella limnaea</name>
    <dbReference type="NCBI Taxonomy" id="2528023"/>
    <lineage>
        <taxon>Bacteria</taxon>
        <taxon>Pseudomonadati</taxon>
        <taxon>Planctomycetota</taxon>
        <taxon>Planctomycetia</taxon>
        <taxon>Gemmatales</taxon>
        <taxon>Gemmataceae</taxon>
        <taxon>Urbifossiella</taxon>
    </lineage>
</organism>
<dbReference type="RefSeq" id="WP_145243995.1">
    <property type="nucleotide sequence ID" value="NZ_CP036273.1"/>
</dbReference>
<dbReference type="EMBL" id="CP036273">
    <property type="protein sequence ID" value="QDU23771.1"/>
    <property type="molecule type" value="Genomic_DNA"/>
</dbReference>
<proteinExistence type="predicted"/>
<dbReference type="Proteomes" id="UP000319576">
    <property type="component" value="Chromosome"/>
</dbReference>